<dbReference type="Proteomes" id="UP000190961">
    <property type="component" value="Unassembled WGS sequence"/>
</dbReference>
<protein>
    <submittedName>
        <fullName evidence="1">Uncharacterized conserved protein, DUF1800 family</fullName>
    </submittedName>
</protein>
<evidence type="ECO:0000313" key="2">
    <source>
        <dbReference type="Proteomes" id="UP000190961"/>
    </source>
</evidence>
<organism evidence="1 2">
    <name type="scientific">Ohtaekwangia koreensis</name>
    <dbReference type="NCBI Taxonomy" id="688867"/>
    <lineage>
        <taxon>Bacteria</taxon>
        <taxon>Pseudomonadati</taxon>
        <taxon>Bacteroidota</taxon>
        <taxon>Cytophagia</taxon>
        <taxon>Cytophagales</taxon>
        <taxon>Fulvivirgaceae</taxon>
        <taxon>Ohtaekwangia</taxon>
    </lineage>
</organism>
<dbReference type="Pfam" id="PF08811">
    <property type="entry name" value="DUF1800"/>
    <property type="match status" value="1"/>
</dbReference>
<gene>
    <name evidence="1" type="ORF">SAMN05660236_5528</name>
</gene>
<reference evidence="1 2" key="1">
    <citation type="submission" date="2017-02" db="EMBL/GenBank/DDBJ databases">
        <authorList>
            <person name="Peterson S.W."/>
        </authorList>
    </citation>
    <scope>NUCLEOTIDE SEQUENCE [LARGE SCALE GENOMIC DNA]</scope>
    <source>
        <strain evidence="1 2">DSM 25262</strain>
    </source>
</reference>
<dbReference type="EMBL" id="FUZU01000004">
    <property type="protein sequence ID" value="SKC87838.1"/>
    <property type="molecule type" value="Genomic_DNA"/>
</dbReference>
<dbReference type="OrthoDB" id="9772295at2"/>
<sequence>MIDTKHRWLFLLVTIIVLLNGIMLSASISQSQADPPPSYRFPYAQAGLTREQAAAHLVSRFTYGVVPGQIEDIVNMGLENWFQQQLTANLKDDKVNALLDDYDALKLSNADIVNTYFKNAQILRMAIADGVIDRDSAKLNKGEYRDQLKDYAKKKQIKPERELIRQFSSQKIIRAVYTNNQLQEVLAEFWFNHFNISFTKKICAQFIPGYERDAIRPHALGAFEDLLVSTAKSPAMLLYLDNFSSVGTKDTIAEKKQEKKGRMKGLNENYAREVMELHTLGVDGGYTQNDVTEAARILTGWTLYPIGKENFGNSYKKLLEREGEDKLKARGFIHDGDFLFTPNRHDTGKKIVMGKSFPPGKGYEEGLQLLTFLAHHPATAKFISTKIATRFVSDEPPVRLIEKMAKTFLERNGDIKQVLITMVSSTEFWEPSAIRAKTKSPLEVAVSSLRALNAEVYKPYEIYTWITRMGQPLYFYQAPTGFPDRGQYWINTGSLLNRMNFGLALADGRIPGVKFNLLALNKNHEPESAEDALITYSKLLLPERNVEETVKRLTPLLNAQNLDQKINEAAGSAASDSTMRMATTDSLSGEALMLMNPLTQTTGQSKYRLSQVIGILLGSPEFQRR</sequence>
<dbReference type="STRING" id="688867.SAMN05660236_5528"/>
<dbReference type="InterPro" id="IPR014917">
    <property type="entry name" value="DUF1800"/>
</dbReference>
<accession>A0A1T5MIT5</accession>
<proteinExistence type="predicted"/>
<dbReference type="RefSeq" id="WP_079689976.1">
    <property type="nucleotide sequence ID" value="NZ_FUZU01000004.1"/>
</dbReference>
<name>A0A1T5MIT5_9BACT</name>
<evidence type="ECO:0000313" key="1">
    <source>
        <dbReference type="EMBL" id="SKC87838.1"/>
    </source>
</evidence>
<dbReference type="AlphaFoldDB" id="A0A1T5MIT5"/>
<keyword evidence="2" id="KW-1185">Reference proteome</keyword>